<accession>A0AAV7QFS2</accession>
<name>A0AAV7QFS2_PLEWA</name>
<comment type="caution">
    <text evidence="1">The sequence shown here is derived from an EMBL/GenBank/DDBJ whole genome shotgun (WGS) entry which is preliminary data.</text>
</comment>
<dbReference type="EMBL" id="JANPWB010000010">
    <property type="protein sequence ID" value="KAJ1138221.1"/>
    <property type="molecule type" value="Genomic_DNA"/>
</dbReference>
<dbReference type="AlphaFoldDB" id="A0AAV7QFS2"/>
<reference evidence="1" key="1">
    <citation type="journal article" date="2022" name="bioRxiv">
        <title>Sequencing and chromosome-scale assembly of the giantPleurodeles waltlgenome.</title>
        <authorList>
            <person name="Brown T."/>
            <person name="Elewa A."/>
            <person name="Iarovenko S."/>
            <person name="Subramanian E."/>
            <person name="Araus A.J."/>
            <person name="Petzold A."/>
            <person name="Susuki M."/>
            <person name="Suzuki K.-i.T."/>
            <person name="Hayashi T."/>
            <person name="Toyoda A."/>
            <person name="Oliveira C."/>
            <person name="Osipova E."/>
            <person name="Leigh N.D."/>
            <person name="Simon A."/>
            <person name="Yun M.H."/>
        </authorList>
    </citation>
    <scope>NUCLEOTIDE SEQUENCE</scope>
    <source>
        <strain evidence="1">20211129_DDA</strain>
        <tissue evidence="1">Liver</tissue>
    </source>
</reference>
<organism evidence="1 2">
    <name type="scientific">Pleurodeles waltl</name>
    <name type="common">Iberian ribbed newt</name>
    <dbReference type="NCBI Taxonomy" id="8319"/>
    <lineage>
        <taxon>Eukaryota</taxon>
        <taxon>Metazoa</taxon>
        <taxon>Chordata</taxon>
        <taxon>Craniata</taxon>
        <taxon>Vertebrata</taxon>
        <taxon>Euteleostomi</taxon>
        <taxon>Amphibia</taxon>
        <taxon>Batrachia</taxon>
        <taxon>Caudata</taxon>
        <taxon>Salamandroidea</taxon>
        <taxon>Salamandridae</taxon>
        <taxon>Pleurodelinae</taxon>
        <taxon>Pleurodeles</taxon>
    </lineage>
</organism>
<evidence type="ECO:0000313" key="1">
    <source>
        <dbReference type="EMBL" id="KAJ1138221.1"/>
    </source>
</evidence>
<keyword evidence="2" id="KW-1185">Reference proteome</keyword>
<dbReference type="Proteomes" id="UP001066276">
    <property type="component" value="Chromosome 6"/>
</dbReference>
<gene>
    <name evidence="1" type="ORF">NDU88_004612</name>
</gene>
<proteinExistence type="predicted"/>
<protein>
    <submittedName>
        <fullName evidence="1">Uncharacterized protein</fullName>
    </submittedName>
</protein>
<evidence type="ECO:0000313" key="2">
    <source>
        <dbReference type="Proteomes" id="UP001066276"/>
    </source>
</evidence>
<sequence length="124" mass="13350">MSKRRSSRSGCCVALGGTGASVMAVPSACADELCGKTGLTVGGGNVLGDRNKSVVARGSRQVALQVQRALGEQHDDVIPHCLMEDVVLPCGEERPESDREERQELIDGNMEWVVQSIQWDLQRA</sequence>